<evidence type="ECO:0000313" key="6">
    <source>
        <dbReference type="Proteomes" id="UP000245609"/>
    </source>
</evidence>
<dbReference type="PANTHER" id="PTHR12046">
    <property type="entry name" value="HISTONE ACETYLTRANSFERASE TYPE B CATALYTIC SUBUNIT"/>
    <property type="match status" value="1"/>
</dbReference>
<dbReference type="AlphaFoldDB" id="A0A2T9ZKP1"/>
<evidence type="ECO:0000256" key="3">
    <source>
        <dbReference type="ARBA" id="ARBA00048017"/>
    </source>
</evidence>
<protein>
    <recommendedName>
        <fullName evidence="2">Histone acetyltransferase type B catalytic subunit</fullName>
    </recommendedName>
</protein>
<dbReference type="GO" id="GO:0031509">
    <property type="term" value="P:subtelomeric heterochromatin formation"/>
    <property type="evidence" value="ECO:0007669"/>
    <property type="project" value="InterPro"/>
</dbReference>
<proteinExistence type="inferred from homology"/>
<evidence type="ECO:0000256" key="2">
    <source>
        <dbReference type="ARBA" id="ARBA00021268"/>
    </source>
</evidence>
<comment type="similarity">
    <text evidence="1">Belongs to the HAT1 family.</text>
</comment>
<evidence type="ECO:0000256" key="1">
    <source>
        <dbReference type="ARBA" id="ARBA00010543"/>
    </source>
</evidence>
<comment type="catalytic activity">
    <reaction evidence="3">
        <text>L-lysyl-[protein] + acetyl-CoA = N(6)-acetyl-L-lysyl-[protein] + CoA + H(+)</text>
        <dbReference type="Rhea" id="RHEA:45948"/>
        <dbReference type="Rhea" id="RHEA-COMP:9752"/>
        <dbReference type="Rhea" id="RHEA-COMP:10731"/>
        <dbReference type="ChEBI" id="CHEBI:15378"/>
        <dbReference type="ChEBI" id="CHEBI:29969"/>
        <dbReference type="ChEBI" id="CHEBI:57287"/>
        <dbReference type="ChEBI" id="CHEBI:57288"/>
        <dbReference type="ChEBI" id="CHEBI:61930"/>
        <dbReference type="EC" id="2.3.1.48"/>
    </reaction>
</comment>
<dbReference type="Proteomes" id="UP000245609">
    <property type="component" value="Unassembled WGS sequence"/>
</dbReference>
<accession>A0A2T9ZKP1</accession>
<dbReference type="STRING" id="133381.A0A2T9ZKP1"/>
<dbReference type="SUPFAM" id="SSF55729">
    <property type="entry name" value="Acyl-CoA N-acyltransferases (Nat)"/>
    <property type="match status" value="1"/>
</dbReference>
<reference evidence="5 6" key="1">
    <citation type="journal article" date="2018" name="MBio">
        <title>Comparative Genomics Reveals the Core Gene Toolbox for the Fungus-Insect Symbiosis.</title>
        <authorList>
            <person name="Wang Y."/>
            <person name="Stata M."/>
            <person name="Wang W."/>
            <person name="Stajich J.E."/>
            <person name="White M.M."/>
            <person name="Moncalvo J.M."/>
        </authorList>
    </citation>
    <scope>NUCLEOTIDE SEQUENCE [LARGE SCALE GENOMIC DNA]</scope>
    <source>
        <strain evidence="5 6">SC-DP-2</strain>
    </source>
</reference>
<dbReference type="Gene3D" id="3.40.630.30">
    <property type="match status" value="1"/>
</dbReference>
<keyword evidence="6" id="KW-1185">Reference proteome</keyword>
<gene>
    <name evidence="5" type="ORF">BB560_000298</name>
</gene>
<dbReference type="GO" id="GO:0000781">
    <property type="term" value="C:chromosome, telomeric region"/>
    <property type="evidence" value="ECO:0007669"/>
    <property type="project" value="GOC"/>
</dbReference>
<dbReference type="OrthoDB" id="10253098at2759"/>
<name>A0A2T9ZKP1_9FUNG</name>
<dbReference type="GO" id="GO:0005634">
    <property type="term" value="C:nucleus"/>
    <property type="evidence" value="ECO:0007669"/>
    <property type="project" value="InterPro"/>
</dbReference>
<dbReference type="EMBL" id="MBFS01000029">
    <property type="protein sequence ID" value="PVV05186.1"/>
    <property type="molecule type" value="Genomic_DNA"/>
</dbReference>
<dbReference type="InterPro" id="IPR016181">
    <property type="entry name" value="Acyl_CoA_acyltransferase"/>
</dbReference>
<dbReference type="InterPro" id="IPR017380">
    <property type="entry name" value="Hist_AcTrfase_B-typ_cat-su"/>
</dbReference>
<dbReference type="Pfam" id="PF10394">
    <property type="entry name" value="Hat1_N"/>
    <property type="match status" value="1"/>
</dbReference>
<evidence type="ECO:0000313" key="5">
    <source>
        <dbReference type="EMBL" id="PVV05186.1"/>
    </source>
</evidence>
<dbReference type="InterPro" id="IPR019467">
    <property type="entry name" value="Hat1_N"/>
</dbReference>
<feature type="domain" description="Histone acetyl transferase HAT1 N-terminal" evidence="4">
    <location>
        <begin position="12"/>
        <end position="173"/>
    </location>
</feature>
<organism evidence="5 6">
    <name type="scientific">Smittium megazygosporum</name>
    <dbReference type="NCBI Taxonomy" id="133381"/>
    <lineage>
        <taxon>Eukaryota</taxon>
        <taxon>Fungi</taxon>
        <taxon>Fungi incertae sedis</taxon>
        <taxon>Zoopagomycota</taxon>
        <taxon>Kickxellomycotina</taxon>
        <taxon>Harpellomycetes</taxon>
        <taxon>Harpellales</taxon>
        <taxon>Legeriomycetaceae</taxon>
        <taxon>Smittium</taxon>
    </lineage>
</organism>
<comment type="caution">
    <text evidence="5">The sequence shown here is derived from an EMBL/GenBank/DDBJ whole genome shotgun (WGS) entry which is preliminary data.</text>
</comment>
<dbReference type="GO" id="GO:0004402">
    <property type="term" value="F:histone acetyltransferase activity"/>
    <property type="evidence" value="ECO:0007669"/>
    <property type="project" value="InterPro"/>
</dbReference>
<evidence type="ECO:0000259" key="4">
    <source>
        <dbReference type="Pfam" id="PF10394"/>
    </source>
</evidence>
<sequence length="382" mass="44593">MTLISPDDAARWVSDSNEATTIRLFSCANPHTVEMFIDDPKCDNDKLLEADPDADIIEFHPSFTYPIYGELERIFGYKNLGININYAAGSLKTFLQIKYKRKIDEVNGIADVALKPDMVEEPIKEVLSPDLVKSTLEFAKIVVEDTKSFKPHGKKLYEYKLPNDDCVYEIYEGGQFIDDSDEKWTFYTLYKKTKINGNDSFSFVGFTSMYNYFHWPDKIRARISQFLILPLYQQYGHGSKFYSFIRTSILSNPSIVDFTVEDPNELFDDLRDKNDIRYLILTEKIEKLQKPVSFSELADIFKGCKFGKKQMVRIAELCLLRRLNKKPLDSKEVKEYRIWVKKRLFRQNYDVLIGMSPEDRKAKLAETYDNIIQDYNRILSIV</sequence>